<gene>
    <name evidence="2" type="ORF">CLV81_1384</name>
</gene>
<evidence type="ECO:0000313" key="2">
    <source>
        <dbReference type="EMBL" id="PRX57380.1"/>
    </source>
</evidence>
<feature type="transmembrane region" description="Helical" evidence="1">
    <location>
        <begin position="74"/>
        <end position="93"/>
    </location>
</feature>
<feature type="transmembrane region" description="Helical" evidence="1">
    <location>
        <begin position="49"/>
        <end position="67"/>
    </location>
</feature>
<dbReference type="OrthoDB" id="5998965at2"/>
<evidence type="ECO:0008006" key="4">
    <source>
        <dbReference type="Google" id="ProtNLM"/>
    </source>
</evidence>
<dbReference type="RefSeq" id="WP_106144279.1">
    <property type="nucleotide sequence ID" value="NZ_PVYX01000001.1"/>
</dbReference>
<proteinExistence type="predicted"/>
<comment type="caution">
    <text evidence="2">The sequence shown here is derived from an EMBL/GenBank/DDBJ whole genome shotgun (WGS) entry which is preliminary data.</text>
</comment>
<sequence>MGKAQKENVSKIRKYLMKGLYLLTFIGVGYQAWAEVIAPETPLETIDGIVYSFWVAYATLMALGLRYPLKMVPLLLLQLFYKAVWILGVYLPMERNDLVTESAEGFLTVCITAIILDVLIIPWKYVYHTFLKNLFRFNPDT</sequence>
<name>A0A2T0MIG7_9FLAO</name>
<dbReference type="EMBL" id="PVYX01000001">
    <property type="protein sequence ID" value="PRX57380.1"/>
    <property type="molecule type" value="Genomic_DNA"/>
</dbReference>
<dbReference type="AlphaFoldDB" id="A0A2T0MIG7"/>
<protein>
    <recommendedName>
        <fullName evidence="4">DoxX-like protein</fullName>
    </recommendedName>
</protein>
<accession>A0A2T0MIG7</accession>
<keyword evidence="1" id="KW-1133">Transmembrane helix</keyword>
<reference evidence="2 3" key="1">
    <citation type="submission" date="2018-03" db="EMBL/GenBank/DDBJ databases">
        <title>Genomic Encyclopedia of Archaeal and Bacterial Type Strains, Phase II (KMG-II): from individual species to whole genera.</title>
        <authorList>
            <person name="Goeker M."/>
        </authorList>
    </citation>
    <scope>NUCLEOTIDE SEQUENCE [LARGE SCALE GENOMIC DNA]</scope>
    <source>
        <strain evidence="2 3">DSM 25027</strain>
    </source>
</reference>
<keyword evidence="1" id="KW-0812">Transmembrane</keyword>
<dbReference type="Proteomes" id="UP000237640">
    <property type="component" value="Unassembled WGS sequence"/>
</dbReference>
<feature type="transmembrane region" description="Helical" evidence="1">
    <location>
        <begin position="20"/>
        <end position="37"/>
    </location>
</feature>
<evidence type="ECO:0000256" key="1">
    <source>
        <dbReference type="SAM" id="Phobius"/>
    </source>
</evidence>
<evidence type="ECO:0000313" key="3">
    <source>
        <dbReference type="Proteomes" id="UP000237640"/>
    </source>
</evidence>
<organism evidence="2 3">
    <name type="scientific">Flagellimonas meridianipacifica</name>
    <dbReference type="NCBI Taxonomy" id="1080225"/>
    <lineage>
        <taxon>Bacteria</taxon>
        <taxon>Pseudomonadati</taxon>
        <taxon>Bacteroidota</taxon>
        <taxon>Flavobacteriia</taxon>
        <taxon>Flavobacteriales</taxon>
        <taxon>Flavobacteriaceae</taxon>
        <taxon>Flagellimonas</taxon>
    </lineage>
</organism>
<keyword evidence="3" id="KW-1185">Reference proteome</keyword>
<feature type="transmembrane region" description="Helical" evidence="1">
    <location>
        <begin position="105"/>
        <end position="126"/>
    </location>
</feature>
<keyword evidence="1" id="KW-0472">Membrane</keyword>